<gene>
    <name evidence="1" type="ORF">EW145_g1246</name>
</gene>
<organism evidence="1 2">
    <name type="scientific">Phellinidium pouzarii</name>
    <dbReference type="NCBI Taxonomy" id="167371"/>
    <lineage>
        <taxon>Eukaryota</taxon>
        <taxon>Fungi</taxon>
        <taxon>Dikarya</taxon>
        <taxon>Basidiomycota</taxon>
        <taxon>Agaricomycotina</taxon>
        <taxon>Agaricomycetes</taxon>
        <taxon>Hymenochaetales</taxon>
        <taxon>Hymenochaetaceae</taxon>
        <taxon>Phellinidium</taxon>
    </lineage>
</organism>
<accession>A0A4S4LGZ7</accession>
<evidence type="ECO:0000313" key="1">
    <source>
        <dbReference type="EMBL" id="THH10538.1"/>
    </source>
</evidence>
<dbReference type="Proteomes" id="UP000308199">
    <property type="component" value="Unassembled WGS sequence"/>
</dbReference>
<proteinExistence type="predicted"/>
<dbReference type="AlphaFoldDB" id="A0A4S4LGZ7"/>
<evidence type="ECO:0000313" key="2">
    <source>
        <dbReference type="Proteomes" id="UP000308199"/>
    </source>
</evidence>
<protein>
    <submittedName>
        <fullName evidence="1">Uncharacterized protein</fullName>
    </submittedName>
</protein>
<comment type="caution">
    <text evidence="1">The sequence shown here is derived from an EMBL/GenBank/DDBJ whole genome shotgun (WGS) entry which is preliminary data.</text>
</comment>
<dbReference type="OrthoDB" id="3222453at2759"/>
<reference evidence="1 2" key="1">
    <citation type="submission" date="2019-02" db="EMBL/GenBank/DDBJ databases">
        <title>Genome sequencing of the rare red list fungi Phellinidium pouzarii.</title>
        <authorList>
            <person name="Buettner E."/>
            <person name="Kellner H."/>
        </authorList>
    </citation>
    <scope>NUCLEOTIDE SEQUENCE [LARGE SCALE GENOMIC DNA]</scope>
    <source>
        <strain evidence="1 2">DSM 108285</strain>
    </source>
</reference>
<sequence>MSRECKIYQEELRGLGYGLPLYEPNPSGYDHVRIADVGYANKATGYFHRIFNALLPSDNPINLKYGTPLGFSPLPQENNETISLNGISAGSWLHLSHVKRIDGEVDFSASGAAAHASVSFSVSSHQAAALYIKHCADRKDAARLEQFKKYMLRNYRSWLKFIRDDLGFGVGLRDLIFVTGHDLTANWATATFVGSAVHQGAKLNAGKSPVASVGASLSGTWESSISIPIRTGPNLFSNQSGPQESDAGATEPFKNQCIFIRGFRISEKLLVPRIIKAAASPEDLNIDRDCDSPSGVVSVDFDSDEGEVLEKSTAAHDIAFDALFDLSGAAVAIIHENDVSSVLDAANNSSDTLTSFYELKKKGLEVTTRFDPVLRKIVGTFEKVEIQPMGRTDSSVLMSSTETPSEPHFSAPYPYNVPGLIKDTDPDSTPSSTYSSVGTILGCSYEDPFSRFEYQFEPNKDYCEQVQTSTSSNIIIQDDQMFED</sequence>
<dbReference type="EMBL" id="SGPK01000033">
    <property type="protein sequence ID" value="THH10538.1"/>
    <property type="molecule type" value="Genomic_DNA"/>
</dbReference>
<keyword evidence="2" id="KW-1185">Reference proteome</keyword>
<name>A0A4S4LGZ7_9AGAM</name>